<feature type="compositionally biased region" description="Basic and acidic residues" evidence="1">
    <location>
        <begin position="536"/>
        <end position="556"/>
    </location>
</feature>
<gene>
    <name evidence="2" type="ORF">EXN66_Car005096</name>
</gene>
<feature type="compositionally biased region" description="Basic and acidic residues" evidence="1">
    <location>
        <begin position="273"/>
        <end position="283"/>
    </location>
</feature>
<accession>A0A6G1PH03</accession>
<feature type="compositionally biased region" description="Basic and acidic residues" evidence="1">
    <location>
        <begin position="461"/>
        <end position="471"/>
    </location>
</feature>
<dbReference type="EMBL" id="CM015716">
    <property type="protein sequence ID" value="KAF3689424.1"/>
    <property type="molecule type" value="Genomic_DNA"/>
</dbReference>
<feature type="compositionally biased region" description="Basic and acidic residues" evidence="1">
    <location>
        <begin position="432"/>
        <end position="454"/>
    </location>
</feature>
<keyword evidence="3" id="KW-1185">Reference proteome</keyword>
<feature type="compositionally biased region" description="Polar residues" evidence="1">
    <location>
        <begin position="362"/>
        <end position="381"/>
    </location>
</feature>
<evidence type="ECO:0000313" key="2">
    <source>
        <dbReference type="EMBL" id="KAF3689424.1"/>
    </source>
</evidence>
<proteinExistence type="predicted"/>
<reference evidence="2 3" key="1">
    <citation type="submission" date="2019-02" db="EMBL/GenBank/DDBJ databases">
        <title>Opniocepnalus argus genome.</title>
        <authorList>
            <person name="Zhou C."/>
            <person name="Xiao S."/>
        </authorList>
    </citation>
    <scope>NUCLEOTIDE SEQUENCE [LARGE SCALE GENOMIC DNA]</scope>
    <source>
        <strain evidence="2">OARG1902GOOAL</strain>
        <tissue evidence="2">Muscle</tissue>
    </source>
</reference>
<sequence length="670" mass="74312">MIKMTSQRFYPHGLKILKECISRATLLSQPADIPNFLSDYMSKLLLFRDSSHEIDPKLLSYDFQELYEKHFFGYLTERNETTEIKAEVKKALETLFSSLTSGNEENVEQKSAAPESEPSVSKVSLASVCPTDLKQTHHPRVKTDTPSSLRTPNHEKDAGATGHPRPTPTSTKTRPTEKIVPQPSRIMTGHVKPSTSKSVPAPKSGVSSKPPTCPKPPAPVLPKKRVLPPIPQKNRAVPLKSKTDLPKQRVVSKLTTCKEPEKTTATKPQPPTSKEREPRHEESVEATGKTAKIDFQPYPSSQHPRPTPPPAKARPTEKMVPPPSSVLTGHVKPVPPPFGISKKVVRWQDDEEIPRPTETHQPRSSTSTGVPAPQSRVSSKPPTSPNHAAPVLSQKPVLPPIPQETRAVPPVSKLTTCKDKEPENTRSQPPTSKDREPDNYRTESVTERVARQESIRTMPKTLKDRKPDRPRTQLSSIKEEEPESTRTLTASTLPPTTELAGLEKTKTQTQSQTKTEFVEKNTETTLAKVYKPLLPKTEKTRTQPTKPRPEWTFDHHKLSKVPSSVRPGPEIPGPWSDIQVQGSDRPGQGSYKPTSRPVENKALDKSYTVSFGTQRCGPQGLNSLDMTQFTYSYHNCPHLAQPVHVISRIHLRAQPSTLGHSNLSGGIAQN</sequence>
<protein>
    <submittedName>
        <fullName evidence="2">Calcium-binding tyrosine phosphorylation-regulated protein</fullName>
    </submittedName>
</protein>
<dbReference type="Proteomes" id="UP000503349">
    <property type="component" value="Chromosome 5"/>
</dbReference>
<feature type="region of interest" description="Disordered" evidence="1">
    <location>
        <begin position="102"/>
        <end position="601"/>
    </location>
</feature>
<organism evidence="2 3">
    <name type="scientific">Channa argus</name>
    <name type="common">Northern snakehead</name>
    <name type="synonym">Ophicephalus argus</name>
    <dbReference type="NCBI Taxonomy" id="215402"/>
    <lineage>
        <taxon>Eukaryota</taxon>
        <taxon>Metazoa</taxon>
        <taxon>Chordata</taxon>
        <taxon>Craniata</taxon>
        <taxon>Vertebrata</taxon>
        <taxon>Euteleostomi</taxon>
        <taxon>Actinopterygii</taxon>
        <taxon>Neopterygii</taxon>
        <taxon>Teleostei</taxon>
        <taxon>Neoteleostei</taxon>
        <taxon>Acanthomorphata</taxon>
        <taxon>Anabantaria</taxon>
        <taxon>Anabantiformes</taxon>
        <taxon>Channoidei</taxon>
        <taxon>Channidae</taxon>
        <taxon>Channa</taxon>
    </lineage>
</organism>
<dbReference type="AlphaFoldDB" id="A0A6G1PH03"/>
<feature type="compositionally biased region" description="Pro residues" evidence="1">
    <location>
        <begin position="211"/>
        <end position="220"/>
    </location>
</feature>
<evidence type="ECO:0000313" key="3">
    <source>
        <dbReference type="Proteomes" id="UP000503349"/>
    </source>
</evidence>
<evidence type="ECO:0000256" key="1">
    <source>
        <dbReference type="SAM" id="MobiDB-lite"/>
    </source>
</evidence>
<dbReference type="InterPro" id="IPR047579">
    <property type="entry name" value="DD_CABYR_SP17"/>
</dbReference>
<feature type="compositionally biased region" description="Polar residues" evidence="1">
    <location>
        <begin position="485"/>
        <end position="495"/>
    </location>
</feature>
<reference evidence="3" key="2">
    <citation type="submission" date="2019-02" db="EMBL/GenBank/DDBJ databases">
        <title>Opniocepnalus argus Var Kimnra genome.</title>
        <authorList>
            <person name="Zhou C."/>
            <person name="Xiao S."/>
        </authorList>
    </citation>
    <scope>NUCLEOTIDE SEQUENCE [LARGE SCALE GENOMIC DNA]</scope>
</reference>
<name>A0A6G1PH03_CHAAH</name>
<dbReference type="CDD" id="cd12100">
    <property type="entry name" value="DD_CABYR_SP17"/>
    <property type="match status" value="1"/>
</dbReference>